<evidence type="ECO:0000259" key="5">
    <source>
        <dbReference type="PROSITE" id="PS50949"/>
    </source>
</evidence>
<protein>
    <submittedName>
        <fullName evidence="6">HTH-type transcriptional repressor YtrA</fullName>
    </submittedName>
</protein>
<dbReference type="PROSITE" id="PS50949">
    <property type="entry name" value="HTH_GNTR"/>
    <property type="match status" value="1"/>
</dbReference>
<proteinExistence type="predicted"/>
<evidence type="ECO:0000313" key="6">
    <source>
        <dbReference type="EMBL" id="VGO22525.1"/>
    </source>
</evidence>
<dbReference type="RefSeq" id="WP_136063927.1">
    <property type="nucleotide sequence ID" value="NZ_CAAHFH010000002.1"/>
</dbReference>
<evidence type="ECO:0000256" key="1">
    <source>
        <dbReference type="ARBA" id="ARBA00023015"/>
    </source>
</evidence>
<name>A0A6C2UQG5_9BACT</name>
<dbReference type="PANTHER" id="PTHR38445">
    <property type="entry name" value="HTH-TYPE TRANSCRIPTIONAL REPRESSOR YTRA"/>
    <property type="match status" value="1"/>
</dbReference>
<evidence type="ECO:0000256" key="4">
    <source>
        <dbReference type="SAM" id="Coils"/>
    </source>
</evidence>
<dbReference type="AlphaFoldDB" id="A0A6C2UQG5"/>
<keyword evidence="7" id="KW-1185">Reference proteome</keyword>
<keyword evidence="3" id="KW-0804">Transcription</keyword>
<dbReference type="CDD" id="cd07377">
    <property type="entry name" value="WHTH_GntR"/>
    <property type="match status" value="1"/>
</dbReference>
<dbReference type="SMART" id="SM00345">
    <property type="entry name" value="HTH_GNTR"/>
    <property type="match status" value="1"/>
</dbReference>
<dbReference type="Pfam" id="PF00392">
    <property type="entry name" value="GntR"/>
    <property type="match status" value="1"/>
</dbReference>
<dbReference type="SUPFAM" id="SSF46785">
    <property type="entry name" value="Winged helix' DNA-binding domain"/>
    <property type="match status" value="1"/>
</dbReference>
<dbReference type="EMBL" id="CAAHFH010000002">
    <property type="protein sequence ID" value="VGO22525.1"/>
    <property type="molecule type" value="Genomic_DNA"/>
</dbReference>
<keyword evidence="4" id="KW-0175">Coiled coil</keyword>
<dbReference type="Proteomes" id="UP000346198">
    <property type="component" value="Unassembled WGS sequence"/>
</dbReference>
<evidence type="ECO:0000313" key="7">
    <source>
        <dbReference type="Proteomes" id="UP000346198"/>
    </source>
</evidence>
<feature type="coiled-coil region" evidence="4">
    <location>
        <begin position="82"/>
        <end position="109"/>
    </location>
</feature>
<evidence type="ECO:0000256" key="3">
    <source>
        <dbReference type="ARBA" id="ARBA00023163"/>
    </source>
</evidence>
<organism evidence="6 7">
    <name type="scientific">Pontiella sulfatireligans</name>
    <dbReference type="NCBI Taxonomy" id="2750658"/>
    <lineage>
        <taxon>Bacteria</taxon>
        <taxon>Pseudomonadati</taxon>
        <taxon>Kiritimatiellota</taxon>
        <taxon>Kiritimatiellia</taxon>
        <taxon>Kiritimatiellales</taxon>
        <taxon>Pontiellaceae</taxon>
        <taxon>Pontiella</taxon>
    </lineage>
</organism>
<keyword evidence="2" id="KW-0238">DNA-binding</keyword>
<dbReference type="GO" id="GO:0003677">
    <property type="term" value="F:DNA binding"/>
    <property type="evidence" value="ECO:0007669"/>
    <property type="project" value="UniProtKB-KW"/>
</dbReference>
<dbReference type="InterPro" id="IPR000524">
    <property type="entry name" value="Tscrpt_reg_HTH_GntR"/>
</dbReference>
<sequence>MLPFKVQFTQGRPVYEQVLFAAKKAIVCGQLKPGDAFPSVRVLSQELRINPNTAQKVSARLREEGLIEVKPGLGSIITESARALKSQKKELLERELERLVVEAKKLKLTEGDLQDAVRQHWKNLS</sequence>
<dbReference type="Gene3D" id="1.10.10.10">
    <property type="entry name" value="Winged helix-like DNA-binding domain superfamily/Winged helix DNA-binding domain"/>
    <property type="match status" value="1"/>
</dbReference>
<accession>A0A6C2UQG5</accession>
<dbReference type="InterPro" id="IPR036388">
    <property type="entry name" value="WH-like_DNA-bd_sf"/>
</dbReference>
<evidence type="ECO:0000256" key="2">
    <source>
        <dbReference type="ARBA" id="ARBA00023125"/>
    </source>
</evidence>
<keyword evidence="1" id="KW-0805">Transcription regulation</keyword>
<gene>
    <name evidence="6" type="primary">ytrA</name>
    <name evidence="6" type="ORF">SCARR_04609</name>
</gene>
<dbReference type="GO" id="GO:0003700">
    <property type="term" value="F:DNA-binding transcription factor activity"/>
    <property type="evidence" value="ECO:0007669"/>
    <property type="project" value="InterPro"/>
</dbReference>
<feature type="domain" description="HTH gntR-type" evidence="5">
    <location>
        <begin position="12"/>
        <end position="80"/>
    </location>
</feature>
<dbReference type="InterPro" id="IPR036390">
    <property type="entry name" value="WH_DNA-bd_sf"/>
</dbReference>
<dbReference type="PANTHER" id="PTHR38445:SF9">
    <property type="entry name" value="HTH-TYPE TRANSCRIPTIONAL REPRESSOR YTRA"/>
    <property type="match status" value="1"/>
</dbReference>
<reference evidence="6 7" key="1">
    <citation type="submission" date="2019-04" db="EMBL/GenBank/DDBJ databases">
        <authorList>
            <person name="Van Vliet M D."/>
        </authorList>
    </citation>
    <scope>NUCLEOTIDE SEQUENCE [LARGE SCALE GENOMIC DNA]</scope>
    <source>
        <strain evidence="6 7">F21</strain>
    </source>
</reference>